<keyword evidence="2" id="KW-0472">Membrane</keyword>
<dbReference type="Proteomes" id="UP000789595">
    <property type="component" value="Unassembled WGS sequence"/>
</dbReference>
<evidence type="ECO:0000313" key="5">
    <source>
        <dbReference type="Proteomes" id="UP000789595"/>
    </source>
</evidence>
<feature type="compositionally biased region" description="Basic and acidic residues" evidence="1">
    <location>
        <begin position="190"/>
        <end position="203"/>
    </location>
</feature>
<feature type="chain" id="PRO_5035329081" description="H(+)-exporting diphosphatase" evidence="3">
    <location>
        <begin position="18"/>
        <end position="269"/>
    </location>
</feature>
<evidence type="ECO:0000313" key="4">
    <source>
        <dbReference type="EMBL" id="CAH0372245.1"/>
    </source>
</evidence>
<reference evidence="4" key="1">
    <citation type="submission" date="2021-11" db="EMBL/GenBank/DDBJ databases">
        <authorList>
            <consortium name="Genoscope - CEA"/>
            <person name="William W."/>
        </authorList>
    </citation>
    <scope>NUCLEOTIDE SEQUENCE</scope>
</reference>
<organism evidence="4 5">
    <name type="scientific">Pelagomonas calceolata</name>
    <dbReference type="NCBI Taxonomy" id="35677"/>
    <lineage>
        <taxon>Eukaryota</taxon>
        <taxon>Sar</taxon>
        <taxon>Stramenopiles</taxon>
        <taxon>Ochrophyta</taxon>
        <taxon>Pelagophyceae</taxon>
        <taxon>Pelagomonadales</taxon>
        <taxon>Pelagomonadaceae</taxon>
        <taxon>Pelagomonas</taxon>
    </lineage>
</organism>
<proteinExistence type="predicted"/>
<feature type="non-terminal residue" evidence="4">
    <location>
        <position position="269"/>
    </location>
</feature>
<keyword evidence="3" id="KW-0732">Signal</keyword>
<feature type="compositionally biased region" description="Basic residues" evidence="1">
    <location>
        <begin position="204"/>
        <end position="213"/>
    </location>
</feature>
<keyword evidence="2" id="KW-0812">Transmembrane</keyword>
<dbReference type="EMBL" id="CAKKNE010000003">
    <property type="protein sequence ID" value="CAH0372245.1"/>
    <property type="molecule type" value="Genomic_DNA"/>
</dbReference>
<sequence>MRCSFIALAALITSVNGLSATRRRLPVSREEPATRAIKKNLARAFAVPLVAGAASRVEPVRKLMAGFDRIRVGLVAGTVGAAILGGCYFIFSFCVMDALNQQDPQTAINTMNSINVVIVNPKFIAAFMGTPLICCWLVAEALAVGVGSSTDVALMLGPASLPGSRRRRRPHAVDATQVRRRAHAHRRRVPRDDHMSHPEERRPRGAQKGRKRRRGLGALLHVLDGLEPRADGRVPRDGGPILARALLPRGTPRRRLWRPAVSVVRIVYM</sequence>
<name>A0A8J2SHZ2_9STRA</name>
<feature type="transmembrane region" description="Helical" evidence="2">
    <location>
        <begin position="70"/>
        <end position="91"/>
    </location>
</feature>
<evidence type="ECO:0000256" key="2">
    <source>
        <dbReference type="SAM" id="Phobius"/>
    </source>
</evidence>
<evidence type="ECO:0008006" key="6">
    <source>
        <dbReference type="Google" id="ProtNLM"/>
    </source>
</evidence>
<accession>A0A8J2SHZ2</accession>
<comment type="caution">
    <text evidence="4">The sequence shown here is derived from an EMBL/GenBank/DDBJ whole genome shotgun (WGS) entry which is preliminary data.</text>
</comment>
<gene>
    <name evidence="4" type="ORF">PECAL_3P22280</name>
</gene>
<protein>
    <recommendedName>
        <fullName evidence="6">H(+)-exporting diphosphatase</fullName>
    </recommendedName>
</protein>
<evidence type="ECO:0000256" key="3">
    <source>
        <dbReference type="SAM" id="SignalP"/>
    </source>
</evidence>
<keyword evidence="5" id="KW-1185">Reference proteome</keyword>
<dbReference type="OrthoDB" id="10598260at2759"/>
<feature type="compositionally biased region" description="Basic residues" evidence="1">
    <location>
        <begin position="178"/>
        <end position="189"/>
    </location>
</feature>
<feature type="region of interest" description="Disordered" evidence="1">
    <location>
        <begin position="159"/>
        <end position="213"/>
    </location>
</feature>
<keyword evidence="2" id="KW-1133">Transmembrane helix</keyword>
<evidence type="ECO:0000256" key="1">
    <source>
        <dbReference type="SAM" id="MobiDB-lite"/>
    </source>
</evidence>
<feature type="signal peptide" evidence="3">
    <location>
        <begin position="1"/>
        <end position="17"/>
    </location>
</feature>
<dbReference type="AlphaFoldDB" id="A0A8J2SHZ2"/>